<keyword evidence="3" id="KW-0732">Signal</keyword>
<dbReference type="GO" id="GO:0009055">
    <property type="term" value="F:electron transfer activity"/>
    <property type="evidence" value="ECO:0007669"/>
    <property type="project" value="InterPro"/>
</dbReference>
<dbReference type="Proteomes" id="UP000536534">
    <property type="component" value="Unassembled WGS sequence"/>
</dbReference>
<comment type="caution">
    <text evidence="5">The sequence shown here is derived from an EMBL/GenBank/DDBJ whole genome shotgun (WGS) entry which is preliminary data.</text>
</comment>
<feature type="signal peptide" evidence="3">
    <location>
        <begin position="1"/>
        <end position="25"/>
    </location>
</feature>
<dbReference type="PANTHER" id="PTHR38439">
    <property type="entry name" value="AURACYANIN-B"/>
    <property type="match status" value="1"/>
</dbReference>
<dbReference type="PROSITE" id="PS00079">
    <property type="entry name" value="MULTICOPPER_OXIDASE1"/>
    <property type="match status" value="1"/>
</dbReference>
<keyword evidence="1" id="KW-0479">Metal-binding</keyword>
<sequence length="167" mass="18528">MKSRRRFLATGLATGVLALHRTAFAHGGAERAPEPASDTVRQQQDWGIAGEERAVSRTIPIVMTDDMRFVPDRIAVRLGETVRFTHRNRGAVMHEMVLGTPRTLAEHAALMQRFPEMEHDEPWMAHVAPGGRGAMVWEFNRAGEFQFACLIPGHFQAGMVGTIEIVG</sequence>
<dbReference type="InterPro" id="IPR006311">
    <property type="entry name" value="TAT_signal"/>
</dbReference>
<dbReference type="GO" id="GO:0005507">
    <property type="term" value="F:copper ion binding"/>
    <property type="evidence" value="ECO:0007669"/>
    <property type="project" value="InterPro"/>
</dbReference>
<evidence type="ECO:0000259" key="4">
    <source>
        <dbReference type="Pfam" id="PF00127"/>
    </source>
</evidence>
<dbReference type="CDD" id="cd04211">
    <property type="entry name" value="Cupredoxin_like_2"/>
    <property type="match status" value="1"/>
</dbReference>
<evidence type="ECO:0000313" key="5">
    <source>
        <dbReference type="EMBL" id="NLF53921.1"/>
    </source>
</evidence>
<dbReference type="Gene3D" id="2.60.40.420">
    <property type="entry name" value="Cupredoxins - blue copper proteins"/>
    <property type="match status" value="1"/>
</dbReference>
<keyword evidence="2" id="KW-0186">Copper</keyword>
<protein>
    <submittedName>
        <fullName evidence="5">Cupredoxin family protein</fullName>
    </submittedName>
</protein>
<dbReference type="AlphaFoldDB" id="A0A7X7R7U7"/>
<name>A0A7X7R7U7_9RHOO</name>
<dbReference type="Pfam" id="PF00127">
    <property type="entry name" value="Copper-bind"/>
    <property type="match status" value="1"/>
</dbReference>
<reference evidence="5 6" key="1">
    <citation type="journal article" date="2020" name="Biotechnol. Biofuels">
        <title>New insights from the biogas microbiome by comprehensive genome-resolved metagenomics of nearly 1600 species originating from multiple anaerobic digesters.</title>
        <authorList>
            <person name="Campanaro S."/>
            <person name="Treu L."/>
            <person name="Rodriguez-R L.M."/>
            <person name="Kovalovszki A."/>
            <person name="Ziels R.M."/>
            <person name="Maus I."/>
            <person name="Zhu X."/>
            <person name="Kougias P.G."/>
            <person name="Basile A."/>
            <person name="Luo G."/>
            <person name="Schluter A."/>
            <person name="Konstantinidis K.T."/>
            <person name="Angelidaki I."/>
        </authorList>
    </citation>
    <scope>NUCLEOTIDE SEQUENCE [LARGE SCALE GENOMIC DNA]</scope>
    <source>
        <strain evidence="5">AS06rmzACSIP_256</strain>
    </source>
</reference>
<dbReference type="InterPro" id="IPR008972">
    <property type="entry name" value="Cupredoxin"/>
</dbReference>
<dbReference type="InterPro" id="IPR050845">
    <property type="entry name" value="Cu-binding_ET"/>
</dbReference>
<evidence type="ECO:0000256" key="3">
    <source>
        <dbReference type="SAM" id="SignalP"/>
    </source>
</evidence>
<dbReference type="EMBL" id="JAAYYV010000156">
    <property type="protein sequence ID" value="NLF53921.1"/>
    <property type="molecule type" value="Genomic_DNA"/>
</dbReference>
<dbReference type="SUPFAM" id="SSF49503">
    <property type="entry name" value="Cupredoxins"/>
    <property type="match status" value="1"/>
</dbReference>
<feature type="chain" id="PRO_5030987941" evidence="3">
    <location>
        <begin position="26"/>
        <end position="167"/>
    </location>
</feature>
<dbReference type="InterPro" id="IPR033138">
    <property type="entry name" value="Cu_oxidase_CS"/>
</dbReference>
<organism evidence="5 6">
    <name type="scientific">Thauera phenolivorans</name>
    <dbReference type="NCBI Taxonomy" id="1792543"/>
    <lineage>
        <taxon>Bacteria</taxon>
        <taxon>Pseudomonadati</taxon>
        <taxon>Pseudomonadota</taxon>
        <taxon>Betaproteobacteria</taxon>
        <taxon>Rhodocyclales</taxon>
        <taxon>Zoogloeaceae</taxon>
        <taxon>Thauera</taxon>
    </lineage>
</organism>
<dbReference type="PROSITE" id="PS51318">
    <property type="entry name" value="TAT"/>
    <property type="match status" value="1"/>
</dbReference>
<dbReference type="InterPro" id="IPR000923">
    <property type="entry name" value="BlueCu_1"/>
</dbReference>
<evidence type="ECO:0000313" key="6">
    <source>
        <dbReference type="Proteomes" id="UP000536534"/>
    </source>
</evidence>
<feature type="domain" description="Blue (type 1) copper" evidence="4">
    <location>
        <begin position="64"/>
        <end position="165"/>
    </location>
</feature>
<accession>A0A7X7R7U7</accession>
<proteinExistence type="predicted"/>
<evidence type="ECO:0000256" key="1">
    <source>
        <dbReference type="ARBA" id="ARBA00022723"/>
    </source>
</evidence>
<gene>
    <name evidence="5" type="ORF">GX576_05905</name>
</gene>
<dbReference type="PANTHER" id="PTHR38439:SF3">
    <property type="entry name" value="COPPER-RESISTANT CUPROPROTEIN COPI"/>
    <property type="match status" value="1"/>
</dbReference>
<evidence type="ECO:0000256" key="2">
    <source>
        <dbReference type="ARBA" id="ARBA00023008"/>
    </source>
</evidence>